<name>A0ABY9R2R1_9BACT</name>
<dbReference type="InterPro" id="IPR007492">
    <property type="entry name" value="LytTR_DNA-bd_dom"/>
</dbReference>
<proteinExistence type="predicted"/>
<dbReference type="PANTHER" id="PTHR37299:SF1">
    <property type="entry name" value="STAGE 0 SPORULATION PROTEIN A HOMOLOG"/>
    <property type="match status" value="1"/>
</dbReference>
<evidence type="ECO:0000313" key="5">
    <source>
        <dbReference type="EMBL" id="WMW65113.1"/>
    </source>
</evidence>
<dbReference type="SMART" id="SM00850">
    <property type="entry name" value="LytTR"/>
    <property type="match status" value="1"/>
</dbReference>
<dbReference type="Pfam" id="PF04397">
    <property type="entry name" value="LytTR"/>
    <property type="match status" value="1"/>
</dbReference>
<reference evidence="5" key="1">
    <citation type="submission" date="2023-09" db="EMBL/GenBank/DDBJ databases">
        <authorList>
            <consortium name="CW5 consortium"/>
            <person name="Lu C.-W."/>
        </authorList>
    </citation>
    <scope>NUCLEOTIDE SEQUENCE</scope>
    <source>
        <strain evidence="5">KPS</strain>
    </source>
</reference>
<dbReference type="InterPro" id="IPR011006">
    <property type="entry name" value="CheY-like_superfamily"/>
</dbReference>
<dbReference type="Gene3D" id="3.40.50.2300">
    <property type="match status" value="1"/>
</dbReference>
<feature type="domain" description="Response regulatory" evidence="3">
    <location>
        <begin position="5"/>
        <end position="120"/>
    </location>
</feature>
<dbReference type="Gene3D" id="2.40.50.1020">
    <property type="entry name" value="LytTr DNA-binding domain"/>
    <property type="match status" value="1"/>
</dbReference>
<dbReference type="SMART" id="SM00448">
    <property type="entry name" value="REC"/>
    <property type="match status" value="1"/>
</dbReference>
<feature type="region of interest" description="Disordered" evidence="2">
    <location>
        <begin position="135"/>
        <end position="169"/>
    </location>
</feature>
<dbReference type="SUPFAM" id="SSF52172">
    <property type="entry name" value="CheY-like"/>
    <property type="match status" value="1"/>
</dbReference>
<gene>
    <name evidence="5" type="ORF">KPS_003214</name>
</gene>
<evidence type="ECO:0000259" key="4">
    <source>
        <dbReference type="PROSITE" id="PS50930"/>
    </source>
</evidence>
<keyword evidence="6" id="KW-1185">Reference proteome</keyword>
<dbReference type="PANTHER" id="PTHR37299">
    <property type="entry name" value="TRANSCRIPTIONAL REGULATOR-RELATED"/>
    <property type="match status" value="1"/>
</dbReference>
<dbReference type="Proteomes" id="UP001180616">
    <property type="component" value="Chromosome"/>
</dbReference>
<accession>A0ABY9R2R1</accession>
<dbReference type="InterPro" id="IPR001789">
    <property type="entry name" value="Sig_transdc_resp-reg_receiver"/>
</dbReference>
<dbReference type="PROSITE" id="PS50930">
    <property type="entry name" value="HTH_LYTTR"/>
    <property type="match status" value="1"/>
</dbReference>
<feature type="compositionally biased region" description="Low complexity" evidence="2">
    <location>
        <begin position="141"/>
        <end position="155"/>
    </location>
</feature>
<evidence type="ECO:0000256" key="2">
    <source>
        <dbReference type="SAM" id="MobiDB-lite"/>
    </source>
</evidence>
<dbReference type="InterPro" id="IPR046947">
    <property type="entry name" value="LytR-like"/>
</dbReference>
<evidence type="ECO:0000313" key="6">
    <source>
        <dbReference type="Proteomes" id="UP001180616"/>
    </source>
</evidence>
<organism evidence="5 6">
    <name type="scientific">Nitratidesulfovibrio liaohensis</name>
    <dbReference type="NCBI Taxonomy" id="2604158"/>
    <lineage>
        <taxon>Bacteria</taxon>
        <taxon>Pseudomonadati</taxon>
        <taxon>Thermodesulfobacteriota</taxon>
        <taxon>Desulfovibrionia</taxon>
        <taxon>Desulfovibrionales</taxon>
        <taxon>Desulfovibrionaceae</taxon>
        <taxon>Nitratidesulfovibrio</taxon>
    </lineage>
</organism>
<dbReference type="EMBL" id="CP133659">
    <property type="protein sequence ID" value="WMW65113.1"/>
    <property type="molecule type" value="Genomic_DNA"/>
</dbReference>
<evidence type="ECO:0000259" key="3">
    <source>
        <dbReference type="PROSITE" id="PS50110"/>
    </source>
</evidence>
<dbReference type="RefSeq" id="WP_309541152.1">
    <property type="nucleotide sequence ID" value="NZ_CP133659.1"/>
</dbReference>
<evidence type="ECO:0000256" key="1">
    <source>
        <dbReference type="PROSITE-ProRule" id="PRU00169"/>
    </source>
</evidence>
<dbReference type="Pfam" id="PF00072">
    <property type="entry name" value="Response_reg"/>
    <property type="match status" value="1"/>
</dbReference>
<sequence length="377" mass="42224">MTRLNTLLAHPDPEVRQRLRRLLEPVPFLRVLGEAVDGEEAWALLDALPYGVFFTGVDLGGETSGLELARRLLGRRDRPALVFIAGDEKLAFEAFDLDATDYLIFPCPDERFQRTVGRLDQFRANFRLAPEPAARWREPHQAQQPQQDQPAQPAPRDTDHPSRPYPANSVAPVYATATHPAPPAAAATDAPPSAVRAAIASGDIEPLGSWQDGWHEEWRDDGHAPGSPEDGPPVQTLQLALGDEEQDSFLSALGSAWDYTSRFRPVEIGKLAITQDGTTILVPYNEIVFVEAYEDYSYVHTSTDKYLTSYRLKVLEGRLRPHRFFRVHRKYLVNLDMVTEIASVPGGNCMLRTMGRTRIELPISRRRLGELKEILGL</sequence>
<feature type="compositionally biased region" description="Basic and acidic residues" evidence="2">
    <location>
        <begin position="213"/>
        <end position="223"/>
    </location>
</feature>
<feature type="domain" description="HTH LytTR-type" evidence="4">
    <location>
        <begin position="271"/>
        <end position="377"/>
    </location>
</feature>
<feature type="region of interest" description="Disordered" evidence="2">
    <location>
        <begin position="209"/>
        <end position="235"/>
    </location>
</feature>
<comment type="caution">
    <text evidence="1">Lacks conserved residue(s) required for the propagation of feature annotation.</text>
</comment>
<dbReference type="PROSITE" id="PS50110">
    <property type="entry name" value="RESPONSE_REGULATORY"/>
    <property type="match status" value="1"/>
</dbReference>
<protein>
    <submittedName>
        <fullName evidence="5">Response regulator transcription factor</fullName>
    </submittedName>
</protein>